<proteinExistence type="predicted"/>
<feature type="coiled-coil region" evidence="1">
    <location>
        <begin position="545"/>
        <end position="586"/>
    </location>
</feature>
<dbReference type="PANTHER" id="PTHR35004:SF7">
    <property type="entry name" value="INTEGRASE PROTEIN"/>
    <property type="match status" value="1"/>
</dbReference>
<dbReference type="AlphaFoldDB" id="A0A0S4XLL5"/>
<dbReference type="EMBL" id="FAXN01000021">
    <property type="protein sequence ID" value="CUV65202.1"/>
    <property type="molecule type" value="Genomic_DNA"/>
</dbReference>
<organism evidence="3">
    <name type="scientific">Sulfurovum sp. enrichment culture clone C5</name>
    <dbReference type="NCBI Taxonomy" id="497650"/>
    <lineage>
        <taxon>Bacteria</taxon>
        <taxon>Pseudomonadati</taxon>
        <taxon>Campylobacterota</taxon>
        <taxon>Epsilonproteobacteria</taxon>
        <taxon>Campylobacterales</taxon>
        <taxon>Sulfurovaceae</taxon>
        <taxon>Sulfurovum</taxon>
        <taxon>environmental samples</taxon>
    </lineage>
</organism>
<dbReference type="SUPFAM" id="SSF50610">
    <property type="entry name" value="mu transposase, C-terminal domain"/>
    <property type="match status" value="1"/>
</dbReference>
<dbReference type="InterPro" id="IPR036397">
    <property type="entry name" value="RNaseH_sf"/>
</dbReference>
<dbReference type="Pfam" id="PF09299">
    <property type="entry name" value="Mu-transpos_C"/>
    <property type="match status" value="1"/>
</dbReference>
<dbReference type="GO" id="GO:0015074">
    <property type="term" value="P:DNA integration"/>
    <property type="evidence" value="ECO:0007669"/>
    <property type="project" value="InterPro"/>
</dbReference>
<dbReference type="GO" id="GO:0003676">
    <property type="term" value="F:nucleic acid binding"/>
    <property type="evidence" value="ECO:0007669"/>
    <property type="project" value="InterPro"/>
</dbReference>
<feature type="domain" description="Integrase catalytic" evidence="2">
    <location>
        <begin position="233"/>
        <end position="461"/>
    </location>
</feature>
<evidence type="ECO:0000256" key="1">
    <source>
        <dbReference type="SAM" id="Coils"/>
    </source>
</evidence>
<dbReference type="InterPro" id="IPR001584">
    <property type="entry name" value="Integrase_cat-core"/>
</dbReference>
<gene>
    <name evidence="3" type="ORF">BN3087_220019</name>
</gene>
<sequence length="668" mass="76907">MWVSVKEAAKELNISERAIRAACQRDSKKYKYRMVDGHGGIGKVYEIWLEDENKNENINITNVTNVTNVTNDDDFELTHVLPKITDRHKREALLKGKVCLLAIKRKNGLTLSKFIDKLGREFDEIRVNEINLKRWMREYKRAVQQGLDGVDALLDNRGRPTGIVALRDEHKEMILNYMFRRDIRPNLAEIYRRCCLIHSDMPSIRTVERFVEGWKKDNRMMWDIMNNPDKARGVYMPAFGSASEAFKYRNAGWELDATVADVMCSDGKRWTIYALIDIYSRRVCVTMEKTTSSYGVSRNLREGMLKLGVPELIITDNGKDYVSNHIQDMCIRLSIGKKEVEPYSGHKKPHIERFFGTMTRGLFEGIEGFVGHNTKERADIVAGQSLERRHKAIKEWRAKQYSGESFSKAMLKKENAELFVSVPVSSEKLKELIDEWIISYENQKVHRGIKMTPMAKWNEDIGDVRAIRDMRGLDLLMGESLERVVSKDGIKISRDGIVAIYAHSKLALYVGEKVKVILDDSLSKVYIYTLGGKFVCEAEDWAINKDAQRNTIKEAHREYRKVQTKANKLQKQAETTKETVDKVVAEAFSDSLSEFREPKNTSTGAEIKKKIQEEPVKNTGVKKYDGLVDRFVQRKINGEWDEKDEMLANTNKDLYEIAMNKVKEKIAG</sequence>
<dbReference type="Gene3D" id="3.30.420.10">
    <property type="entry name" value="Ribonuclease H-like superfamily/Ribonuclease H"/>
    <property type="match status" value="1"/>
</dbReference>
<name>A0A0S4XLL5_9BACT</name>
<dbReference type="SUPFAM" id="SSF53098">
    <property type="entry name" value="Ribonuclease H-like"/>
    <property type="match status" value="1"/>
</dbReference>
<accession>A0A0S4XLL5</accession>
<dbReference type="PANTHER" id="PTHR35004">
    <property type="entry name" value="TRANSPOSASE RV3428C-RELATED"/>
    <property type="match status" value="1"/>
</dbReference>
<keyword evidence="1" id="KW-0175">Coiled coil</keyword>
<dbReference type="InterPro" id="IPR012337">
    <property type="entry name" value="RNaseH-like_sf"/>
</dbReference>
<dbReference type="InterPro" id="IPR015378">
    <property type="entry name" value="Transposase-like_Mu_C"/>
</dbReference>
<dbReference type="PROSITE" id="PS50994">
    <property type="entry name" value="INTEGRASE"/>
    <property type="match status" value="1"/>
</dbReference>
<evidence type="ECO:0000313" key="3">
    <source>
        <dbReference type="EMBL" id="CUV65202.1"/>
    </source>
</evidence>
<protein>
    <submittedName>
        <fullName evidence="3">Putative Prophage Mu, DNA transposition protein A</fullName>
    </submittedName>
</protein>
<evidence type="ECO:0000259" key="2">
    <source>
        <dbReference type="PROSITE" id="PS50994"/>
    </source>
</evidence>
<reference evidence="3" key="1">
    <citation type="submission" date="2015-11" db="EMBL/GenBank/DDBJ databases">
        <authorList>
            <person name="Zhang Y."/>
            <person name="Guo Z."/>
        </authorList>
    </citation>
    <scope>NUCLEOTIDE SEQUENCE</scope>
    <source>
        <strain evidence="3">BN30871</strain>
    </source>
</reference>
<dbReference type="InterPro" id="IPR009004">
    <property type="entry name" value="Transposase_Mu_C"/>
</dbReference>